<keyword evidence="4" id="KW-0444">Lipid biosynthesis</keyword>
<name>A0A176VNJ3_MARPO</name>
<comment type="function">
    <text evidence="4">Carrier of the growing fatty acid chain in fatty acid biosynthesis.</text>
</comment>
<gene>
    <name evidence="6" type="ORF">AXG93_4697s1140</name>
</gene>
<dbReference type="GO" id="GO:0000036">
    <property type="term" value="F:acyl carrier activity"/>
    <property type="evidence" value="ECO:0007669"/>
    <property type="project" value="InterPro"/>
</dbReference>
<keyword evidence="3" id="KW-0597">Phosphoprotein</keyword>
<keyword evidence="7" id="KW-1185">Reference proteome</keyword>
<evidence type="ECO:0000256" key="1">
    <source>
        <dbReference type="ARBA" id="ARBA00010930"/>
    </source>
</evidence>
<dbReference type="Pfam" id="PF00550">
    <property type="entry name" value="PP-binding"/>
    <property type="match status" value="1"/>
</dbReference>
<keyword evidence="4" id="KW-0443">Lipid metabolism</keyword>
<dbReference type="PANTHER" id="PTHR46153">
    <property type="entry name" value="ACYL CARRIER PROTEIN"/>
    <property type="match status" value="1"/>
</dbReference>
<dbReference type="InterPro" id="IPR009081">
    <property type="entry name" value="PP-bd_ACP"/>
</dbReference>
<dbReference type="PANTHER" id="PTHR46153:SF2">
    <property type="entry name" value="ACYL CARRIER PROTEIN"/>
    <property type="match status" value="1"/>
</dbReference>
<comment type="caution">
    <text evidence="6">The sequence shown here is derived from an EMBL/GenBank/DDBJ whole genome shotgun (WGS) entry which is preliminary data.</text>
</comment>
<dbReference type="InterPro" id="IPR003231">
    <property type="entry name" value="ACP"/>
</dbReference>
<feature type="domain" description="Carrier" evidence="5">
    <location>
        <begin position="56"/>
        <end position="130"/>
    </location>
</feature>
<reference evidence="6" key="1">
    <citation type="submission" date="2016-03" db="EMBL/GenBank/DDBJ databases">
        <title>Mechanisms controlling the formation of the plant cell surface in tip-growing cells are functionally conserved among land plants.</title>
        <authorList>
            <person name="Honkanen S."/>
            <person name="Jones V.A."/>
            <person name="Morieri G."/>
            <person name="Champion C."/>
            <person name="Hetherington A.J."/>
            <person name="Kelly S."/>
            <person name="Saint-Marcoux D."/>
            <person name="Proust H."/>
            <person name="Prescott H."/>
            <person name="Dolan L."/>
        </authorList>
    </citation>
    <scope>NUCLEOTIDE SEQUENCE [LARGE SCALE GENOMIC DNA]</scope>
    <source>
        <tissue evidence="6">Whole gametophyte</tissue>
    </source>
</reference>
<evidence type="ECO:0000259" key="5">
    <source>
        <dbReference type="PROSITE" id="PS50075"/>
    </source>
</evidence>
<dbReference type="Gene3D" id="1.10.1200.10">
    <property type="entry name" value="ACP-like"/>
    <property type="match status" value="1"/>
</dbReference>
<dbReference type="EMBL" id="LVLJ01003178">
    <property type="protein sequence ID" value="OAE22478.1"/>
    <property type="molecule type" value="Genomic_DNA"/>
</dbReference>
<dbReference type="AlphaFoldDB" id="A0A176VNJ3"/>
<keyword evidence="2 4" id="KW-0596">Phosphopantetheine</keyword>
<accession>A0A176VNJ3</accession>
<evidence type="ECO:0000256" key="4">
    <source>
        <dbReference type="RuleBase" id="RU000722"/>
    </source>
</evidence>
<dbReference type="NCBIfam" id="NF002148">
    <property type="entry name" value="PRK00982.1-2"/>
    <property type="match status" value="1"/>
</dbReference>
<dbReference type="InterPro" id="IPR044813">
    <property type="entry name" value="ACP_chloroplastic"/>
</dbReference>
<sequence length="134" mass="14230">MQSCVSFSGLRASASQRFSIVDSRAVAVTRLRRISCAAEGAEEAVAAPAATDAPAENVAEIVRKVIAHQLASPLEKVLPNSKFADLGADSLDTVEIMMALEERFDITIDEDGAEKISTVQEAADLIEAEIKARA</sequence>
<proteinExistence type="inferred from homology"/>
<keyword evidence="4" id="KW-0276">Fatty acid metabolism</keyword>
<dbReference type="SUPFAM" id="SSF47336">
    <property type="entry name" value="ACP-like"/>
    <property type="match status" value="1"/>
</dbReference>
<comment type="similarity">
    <text evidence="1">Belongs to the acyl carrier protein (ACP) family.</text>
</comment>
<dbReference type="HAMAP" id="MF_01217">
    <property type="entry name" value="Acyl_carrier"/>
    <property type="match status" value="1"/>
</dbReference>
<evidence type="ECO:0000313" key="7">
    <source>
        <dbReference type="Proteomes" id="UP000077202"/>
    </source>
</evidence>
<dbReference type="InterPro" id="IPR036736">
    <property type="entry name" value="ACP-like_sf"/>
</dbReference>
<keyword evidence="4" id="KW-0275">Fatty acid biosynthesis</keyword>
<dbReference type="Proteomes" id="UP000077202">
    <property type="component" value="Unassembled WGS sequence"/>
</dbReference>
<protein>
    <recommendedName>
        <fullName evidence="4">Acyl carrier protein</fullName>
    </recommendedName>
</protein>
<evidence type="ECO:0000256" key="2">
    <source>
        <dbReference type="ARBA" id="ARBA00022450"/>
    </source>
</evidence>
<dbReference type="PROSITE" id="PS50075">
    <property type="entry name" value="CARRIER"/>
    <property type="match status" value="1"/>
</dbReference>
<dbReference type="NCBIfam" id="TIGR00517">
    <property type="entry name" value="acyl_carrier"/>
    <property type="match status" value="1"/>
</dbReference>
<evidence type="ECO:0000313" key="6">
    <source>
        <dbReference type="EMBL" id="OAE22478.1"/>
    </source>
</evidence>
<organism evidence="6 7">
    <name type="scientific">Marchantia polymorpha subsp. ruderalis</name>
    <dbReference type="NCBI Taxonomy" id="1480154"/>
    <lineage>
        <taxon>Eukaryota</taxon>
        <taxon>Viridiplantae</taxon>
        <taxon>Streptophyta</taxon>
        <taxon>Embryophyta</taxon>
        <taxon>Marchantiophyta</taxon>
        <taxon>Marchantiopsida</taxon>
        <taxon>Marchantiidae</taxon>
        <taxon>Marchantiales</taxon>
        <taxon>Marchantiaceae</taxon>
        <taxon>Marchantia</taxon>
    </lineage>
</organism>
<evidence type="ECO:0000256" key="3">
    <source>
        <dbReference type="ARBA" id="ARBA00022553"/>
    </source>
</evidence>